<evidence type="ECO:0000313" key="1">
    <source>
        <dbReference type="EMBL" id="SMG32390.1"/>
    </source>
</evidence>
<protein>
    <submittedName>
        <fullName evidence="1">Uncharacterized protein</fullName>
    </submittedName>
</protein>
<gene>
    <name evidence="1" type="ORF">SAMN05660862_2243</name>
</gene>
<dbReference type="EMBL" id="FXAU01000003">
    <property type="protein sequence ID" value="SMG32390.1"/>
    <property type="molecule type" value="Genomic_DNA"/>
</dbReference>
<keyword evidence="2" id="KW-1185">Reference proteome</keyword>
<dbReference type="AlphaFoldDB" id="A0A1X7JVG4"/>
<dbReference type="Proteomes" id="UP000192980">
    <property type="component" value="Unassembled WGS sequence"/>
</dbReference>
<reference evidence="1 2" key="1">
    <citation type="submission" date="2017-04" db="EMBL/GenBank/DDBJ databases">
        <authorList>
            <person name="Afonso C.L."/>
            <person name="Miller P.J."/>
            <person name="Scott M.A."/>
            <person name="Spackman E."/>
            <person name="Goraichik I."/>
            <person name="Dimitrov K.M."/>
            <person name="Suarez D.L."/>
            <person name="Swayne D.E."/>
        </authorList>
    </citation>
    <scope>NUCLEOTIDE SEQUENCE [LARGE SCALE GENOMIC DNA]</scope>
    <source>
        <strain evidence="1 2">DSM 22418</strain>
    </source>
</reference>
<sequence length="162" mass="18814">MTNKVQKEIVSTITGERSFLKRVKVQYKTRWQKCLSAIFILPKHKDIYTADLWPATVYRLLGTLIDIKAERTTDDREVFEMLKGNIPLFIEFLAVGIHNAESEPPQWLYEALNYQFSNSELYDAVLEVYRRLDVETFFGITGSIREIRDLNLTLDPTVPGHS</sequence>
<proteinExistence type="predicted"/>
<dbReference type="STRING" id="561061.SAMN05660862_2243"/>
<accession>A0A1X7JVG4</accession>
<organism evidence="1 2">
    <name type="scientific">Sphingobacterium psychroaquaticum</name>
    <dbReference type="NCBI Taxonomy" id="561061"/>
    <lineage>
        <taxon>Bacteria</taxon>
        <taxon>Pseudomonadati</taxon>
        <taxon>Bacteroidota</taxon>
        <taxon>Sphingobacteriia</taxon>
        <taxon>Sphingobacteriales</taxon>
        <taxon>Sphingobacteriaceae</taxon>
        <taxon>Sphingobacterium</taxon>
    </lineage>
</organism>
<name>A0A1X7JVG4_9SPHI</name>
<evidence type="ECO:0000313" key="2">
    <source>
        <dbReference type="Proteomes" id="UP000192980"/>
    </source>
</evidence>